<evidence type="ECO:0000313" key="4">
    <source>
        <dbReference type="Proteomes" id="UP000829992"/>
    </source>
</evidence>
<evidence type="ECO:0000313" key="3">
    <source>
        <dbReference type="EMBL" id="UQT53808.1"/>
    </source>
</evidence>
<feature type="region of interest" description="Disordered" evidence="1">
    <location>
        <begin position="25"/>
        <end position="123"/>
    </location>
</feature>
<keyword evidence="4" id="KW-1185">Reference proteome</keyword>
<feature type="compositionally biased region" description="Low complexity" evidence="1">
    <location>
        <begin position="46"/>
        <end position="75"/>
    </location>
</feature>
<name>A0ABY4PL76_9ACTN</name>
<evidence type="ECO:0000256" key="2">
    <source>
        <dbReference type="SAM" id="SignalP"/>
    </source>
</evidence>
<reference evidence="3 4" key="1">
    <citation type="submission" date="2022-05" db="EMBL/GenBank/DDBJ databases">
        <authorList>
            <person name="Zhou X."/>
            <person name="Li K."/>
            <person name="Man Y."/>
        </authorList>
    </citation>
    <scope>NUCLEOTIDE SEQUENCE [LARGE SCALE GENOMIC DNA]</scope>
    <source>
        <strain evidence="3 4">MS405</strain>
    </source>
</reference>
<feature type="compositionally biased region" description="Polar residues" evidence="1">
    <location>
        <begin position="102"/>
        <end position="114"/>
    </location>
</feature>
<feature type="compositionally biased region" description="Gly residues" evidence="1">
    <location>
        <begin position="26"/>
        <end position="45"/>
    </location>
</feature>
<organism evidence="3 4">
    <name type="scientific">Streptomyces durmitorensis</name>
    <dbReference type="NCBI Taxonomy" id="319947"/>
    <lineage>
        <taxon>Bacteria</taxon>
        <taxon>Bacillati</taxon>
        <taxon>Actinomycetota</taxon>
        <taxon>Actinomycetes</taxon>
        <taxon>Kitasatosporales</taxon>
        <taxon>Streptomycetaceae</taxon>
        <taxon>Streptomyces</taxon>
    </lineage>
</organism>
<dbReference type="EMBL" id="CP097289">
    <property type="protein sequence ID" value="UQT53808.1"/>
    <property type="molecule type" value="Genomic_DNA"/>
</dbReference>
<proteinExistence type="predicted"/>
<feature type="chain" id="PRO_5047508598" description="Secreted protein" evidence="2">
    <location>
        <begin position="21"/>
        <end position="209"/>
    </location>
</feature>
<sequence length="209" mass="21041">MRNRGRTLKVTATLVLSALALTGFTTGRGHGGGSRHSSGGGGGGCSSSSQNHDSSSSNSSGSSGSYGSSGSTTSGSDDDDDDDAYGSSGDGSSGTSGGSYNRRPTQNSTSSSSPGGERMEDAKAKLVSCATKAAPYATVKVTNGNEKSGRFWVSVTFLDADGITIIEESEEIKVPGKGKKTARIEIGGEGLVDSVDRCEVTPYAVPTTS</sequence>
<dbReference type="Proteomes" id="UP000829992">
    <property type="component" value="Chromosome"/>
</dbReference>
<feature type="compositionally biased region" description="Gly residues" evidence="1">
    <location>
        <begin position="88"/>
        <end position="97"/>
    </location>
</feature>
<evidence type="ECO:0008006" key="5">
    <source>
        <dbReference type="Google" id="ProtNLM"/>
    </source>
</evidence>
<dbReference type="RefSeq" id="WP_249585306.1">
    <property type="nucleotide sequence ID" value="NZ_BAAAQL010000045.1"/>
</dbReference>
<keyword evidence="2" id="KW-0732">Signal</keyword>
<protein>
    <recommendedName>
        <fullName evidence="5">Secreted protein</fullName>
    </recommendedName>
</protein>
<accession>A0ABY4PL76</accession>
<feature type="signal peptide" evidence="2">
    <location>
        <begin position="1"/>
        <end position="20"/>
    </location>
</feature>
<evidence type="ECO:0000256" key="1">
    <source>
        <dbReference type="SAM" id="MobiDB-lite"/>
    </source>
</evidence>
<gene>
    <name evidence="3" type="ORF">M4V62_01250</name>
</gene>